<dbReference type="InterPro" id="IPR008547">
    <property type="entry name" value="DUF829_TMEM53"/>
</dbReference>
<accession>A0A0D2C4P0</accession>
<dbReference type="RefSeq" id="XP_013320440.1">
    <property type="nucleotide sequence ID" value="XM_013464986.1"/>
</dbReference>
<keyword evidence="4" id="KW-0472">Membrane</keyword>
<keyword evidence="5" id="KW-0539">Nucleus</keyword>
<comment type="subcellular location">
    <subcellularLocation>
        <location evidence="6">Endomembrane system</location>
        <topology evidence="6">Single-pass membrane protein</topology>
    </subcellularLocation>
    <subcellularLocation>
        <location evidence="1">Nucleus membrane</location>
    </subcellularLocation>
</comment>
<dbReference type="PANTHER" id="PTHR12265">
    <property type="entry name" value="TRANSMEMBRANE PROTEIN 53"/>
    <property type="match status" value="1"/>
</dbReference>
<dbReference type="AlphaFoldDB" id="A0A0D2C4P0"/>
<proteinExistence type="predicted"/>
<dbReference type="OrthoDB" id="77878at2759"/>
<evidence type="ECO:0000313" key="8">
    <source>
        <dbReference type="Proteomes" id="UP000054342"/>
    </source>
</evidence>
<dbReference type="GO" id="GO:0031965">
    <property type="term" value="C:nuclear membrane"/>
    <property type="evidence" value="ECO:0007669"/>
    <property type="project" value="UniProtKB-SubCell"/>
</dbReference>
<evidence type="ECO:0000256" key="1">
    <source>
        <dbReference type="ARBA" id="ARBA00004126"/>
    </source>
</evidence>
<evidence type="ECO:0000256" key="3">
    <source>
        <dbReference type="ARBA" id="ARBA00022989"/>
    </source>
</evidence>
<organism evidence="7 8">
    <name type="scientific">Exophiala xenobiotica</name>
    <dbReference type="NCBI Taxonomy" id="348802"/>
    <lineage>
        <taxon>Eukaryota</taxon>
        <taxon>Fungi</taxon>
        <taxon>Dikarya</taxon>
        <taxon>Ascomycota</taxon>
        <taxon>Pezizomycotina</taxon>
        <taxon>Eurotiomycetes</taxon>
        <taxon>Chaetothyriomycetidae</taxon>
        <taxon>Chaetothyriales</taxon>
        <taxon>Herpotrichiellaceae</taxon>
        <taxon>Exophiala</taxon>
    </lineage>
</organism>
<evidence type="ECO:0000256" key="2">
    <source>
        <dbReference type="ARBA" id="ARBA00022692"/>
    </source>
</evidence>
<evidence type="ECO:0000256" key="5">
    <source>
        <dbReference type="ARBA" id="ARBA00023242"/>
    </source>
</evidence>
<dbReference type="EMBL" id="KN847317">
    <property type="protein sequence ID" value="KIW59856.1"/>
    <property type="molecule type" value="Genomic_DNA"/>
</dbReference>
<keyword evidence="3" id="KW-1133">Transmembrane helix</keyword>
<dbReference type="Pfam" id="PF05705">
    <property type="entry name" value="DUF829"/>
    <property type="match status" value="1"/>
</dbReference>
<evidence type="ECO:0000256" key="4">
    <source>
        <dbReference type="ARBA" id="ARBA00023136"/>
    </source>
</evidence>
<keyword evidence="8" id="KW-1185">Reference proteome</keyword>
<dbReference type="GeneID" id="25322030"/>
<reference evidence="7 8" key="1">
    <citation type="submission" date="2015-01" db="EMBL/GenBank/DDBJ databases">
        <title>The Genome Sequence of Exophiala xenobiotica CBS118157.</title>
        <authorList>
            <consortium name="The Broad Institute Genomics Platform"/>
            <person name="Cuomo C."/>
            <person name="de Hoog S."/>
            <person name="Gorbushina A."/>
            <person name="Stielow B."/>
            <person name="Teixiera M."/>
            <person name="Abouelleil A."/>
            <person name="Chapman S.B."/>
            <person name="Priest M."/>
            <person name="Young S.K."/>
            <person name="Wortman J."/>
            <person name="Nusbaum C."/>
            <person name="Birren B."/>
        </authorList>
    </citation>
    <scope>NUCLEOTIDE SEQUENCE [LARGE SCALE GENOMIC DNA]</scope>
    <source>
        <strain evidence="7 8">CBS 118157</strain>
    </source>
</reference>
<evidence type="ECO:0000313" key="7">
    <source>
        <dbReference type="EMBL" id="KIW59856.1"/>
    </source>
</evidence>
<protein>
    <submittedName>
        <fullName evidence="7">Uncharacterized protein</fullName>
    </submittedName>
</protein>
<dbReference type="Proteomes" id="UP000054342">
    <property type="component" value="Unassembled WGS sequence"/>
</dbReference>
<dbReference type="HOGENOM" id="CLU_036503_0_0_1"/>
<evidence type="ECO:0000256" key="6">
    <source>
        <dbReference type="ARBA" id="ARBA00037847"/>
    </source>
</evidence>
<name>A0A0D2C4P0_9EURO</name>
<gene>
    <name evidence="7" type="ORF">PV05_00122</name>
</gene>
<sequence>MEFAGPEPELQPGEERLDPYLPEFNKLGEQIFLYKPATETTSESQTSGIQPDLIIICSWMGAQPRYIKKYTKPYQMMYPQSPILLLRQDGADLFWRPLFLQRKAIQPALSVIQQLVEEKRSTKPRVLVHIFSNGGSYTASQLTAAYRDSSPSKDKLLPISALVLDSTPSLPSSRRAHTAISESLPKSGPLRTLGSVAVWGYIGMAQTIETISGSDNITIWLRKKLNDPEGAFMQDGLKRLYIYSQADALIPAEDVEAHAKEAISIIGEDRVHLEDFVSSRHVGHVMLDEKRYWSLIETLWKEMAA</sequence>
<keyword evidence="2" id="KW-0812">Transmembrane</keyword>
<dbReference type="PANTHER" id="PTHR12265:SF30">
    <property type="entry name" value="TRANSMEMBRANE PROTEIN 53"/>
    <property type="match status" value="1"/>
</dbReference>